<dbReference type="KEGG" id="amf:AMF_267"/>
<evidence type="ECO:0000256" key="1">
    <source>
        <dbReference type="SAM" id="MobiDB-lite"/>
    </source>
</evidence>
<keyword evidence="2" id="KW-1133">Transmembrane helix</keyword>
<evidence type="ECO:0000256" key="2">
    <source>
        <dbReference type="SAM" id="Phobius"/>
    </source>
</evidence>
<dbReference type="PATRIC" id="fig|320483.3.peg.304"/>
<feature type="region of interest" description="Disordered" evidence="1">
    <location>
        <begin position="1175"/>
        <end position="1198"/>
    </location>
</feature>
<sequence length="1375" mass="148454">MSSSDINAVAVQGGVAGGTTSVSGSTHSADNETEQLKNTFASGKVQDIVQKVLCSNGQQSAQVLAHVSTRSFTGSHGGLRIDKRYVARVTSSDGSTPDKCFYVHLAYKLIPPRSGQSTEHKAYDVQLGVRNALSNKNIVAPSGRLVLDTMWKPEGAANASESTPSDSGSSDIHVHDAIIAPNTAFEPGSQSDIITLGMVDLTADVYGTLLTDAYVYQNTTLLHKDAQYGGITSDGYDAVMKAVAETLYYADAPDKHPALTRLAEHSILHRGTIKTSGSGHDALERHYVFRVDNAPYNVHAFVSYPAPKRHSASNVQDPKSAPTLAVRLVHAQTFTLSPFLAASCSAETSAVKQQFAIHGSAAPRSHEASEQNGAGERGTDTGTHSPSGDDEADIQANPIALPIIVVNDYERDLRPTISSASNHVEYLKRVTEQHAVSADMNAALIESLVRITCAGEESLKRADDSFAALLRNGDVEVNGEVLTAAERSDSSDNVDSALSALRLALKWHPGMADLLLRAIINTCDTTSNGFTVVHSDKELSRIQPTITQKLKLCSDPATHSKVTITRNLQLEYKIGDQAFKTSVNVGYKLSLNTREDGRAELAIENICATAAPILTEGHASPKVLSYPWCKDSVVSDLSQLLAAKCAPSLAVSAFIGQRGLYEGMFLKPSSPGGSSKFQCTTNAAKERISQFFSKNSSGSVLQLSQISNSTLRSLVPPLSRRGADNALEISGLVRAVAKHFGITIKDVTEQSSASYPIRGNEVVGVIAGTRVKRIYKISPTSSTAEDIFVHVEYDVLLVETEFYSKNLEHGKDTEYVICNLKVGCAQGQSGASSCNMMEFPVTVWSSRGIISNASTARTAITASTTASKSADSTPDSSTGGTSEQKDNSDISAVSFEHRANEYKTRSDTESKKDAVQPPVQPLRSDESREVNRDAACSSSTESEEDSSLWLTSGKFRNADKIRRALNNRESLRAVLFPKDVDAKNYTSHVISRMAQICLDRGDATPPTIYNISSNVTKLGDSHKSYKVTKAADVSVDSDVLSISVEYAISKQRRNRDDGSGNTYIVYVITNAKLTIKKRGGAAQAAIFSIPDTRSKSVLAPYQNAKTEYATAHPHKKHPSAPKASEEKKVKTALKEETATETLQERATTGSREEGITTTLEEKEVTATLEEQKVKTPLEEEKATETLKERATATSKERATAKRKASKWVENTVFVVESSPDDHEKKERCFIVVWFWWFVGLLLKLWACIVAAALWCYSLILRCCCCAPETADNTSTVNLRDFAALKRTKQQPRMHGSGVEELGSDEYTHLFNSPIDDDIETREDARTQQDIGASLAAVSSERVGAQKCAPGSVLDDSEVASVVTSNYSAAAMMSGA</sequence>
<feature type="compositionally biased region" description="Basic and acidic residues" evidence="1">
    <location>
        <begin position="923"/>
        <end position="932"/>
    </location>
</feature>
<proteinExistence type="predicted"/>
<feature type="compositionally biased region" description="Basic and acidic residues" evidence="1">
    <location>
        <begin position="895"/>
        <end position="914"/>
    </location>
</feature>
<dbReference type="RefSeq" id="WP_012658876.1">
    <property type="nucleotide sequence ID" value="NC_012026.1"/>
</dbReference>
<dbReference type="EMBL" id="CP001079">
    <property type="protein sequence ID" value="ACM49140.1"/>
    <property type="molecule type" value="Genomic_DNA"/>
</dbReference>
<accession>B9KI28</accession>
<organism evidence="3 4">
    <name type="scientific">Anaplasma marginale (strain Florida)</name>
    <dbReference type="NCBI Taxonomy" id="320483"/>
    <lineage>
        <taxon>Bacteria</taxon>
        <taxon>Pseudomonadati</taxon>
        <taxon>Pseudomonadota</taxon>
        <taxon>Alphaproteobacteria</taxon>
        <taxon>Rickettsiales</taxon>
        <taxon>Anaplasmataceae</taxon>
        <taxon>Anaplasma</taxon>
    </lineage>
</organism>
<feature type="compositionally biased region" description="Low complexity" evidence="1">
    <location>
        <begin position="861"/>
        <end position="882"/>
    </location>
</feature>
<keyword evidence="2" id="KW-0812">Transmembrane</keyword>
<dbReference type="STRING" id="320483.AMF_267"/>
<feature type="region of interest" description="Disordered" evidence="1">
    <location>
        <begin position="357"/>
        <end position="394"/>
    </location>
</feature>
<dbReference type="HOGENOM" id="CLU_255979_0_0_5"/>
<feature type="region of interest" description="Disordered" evidence="1">
    <location>
        <begin position="1109"/>
        <end position="1153"/>
    </location>
</feature>
<evidence type="ECO:0000313" key="4">
    <source>
        <dbReference type="Proteomes" id="UP000007307"/>
    </source>
</evidence>
<name>B9KI28_ANAMF</name>
<reference evidence="3 4" key="1">
    <citation type="journal article" date="2009" name="BMC Genomics">
        <title>Conservation in the face of diversity: multistrain analysis of an intracellular bacterium.</title>
        <authorList>
            <person name="Dark M.J."/>
            <person name="Herndon D.R."/>
            <person name="Kappmeyer L.S."/>
            <person name="Gonzales M.P."/>
            <person name="Nordeen E."/>
            <person name="Palmer G.H."/>
            <person name="Knowles D.P. Jr."/>
            <person name="Brayton K.A."/>
        </authorList>
    </citation>
    <scope>NUCLEOTIDE SEQUENCE [LARGE SCALE GENOMIC DNA]</scope>
    <source>
        <strain evidence="3 4">Florida</strain>
    </source>
</reference>
<dbReference type="Proteomes" id="UP000007307">
    <property type="component" value="Chromosome"/>
</dbReference>
<keyword evidence="2" id="KW-0472">Membrane</keyword>
<keyword evidence="4" id="KW-1185">Reference proteome</keyword>
<gene>
    <name evidence="3" type="ordered locus">AMF_267</name>
</gene>
<feature type="compositionally biased region" description="Basic and acidic residues" evidence="1">
    <location>
        <begin position="1123"/>
        <end position="1137"/>
    </location>
</feature>
<dbReference type="GeneID" id="56166504"/>
<feature type="region of interest" description="Disordered" evidence="1">
    <location>
        <begin position="861"/>
        <end position="943"/>
    </location>
</feature>
<feature type="transmembrane region" description="Helical" evidence="2">
    <location>
        <begin position="1233"/>
        <end position="1256"/>
    </location>
</feature>
<evidence type="ECO:0000313" key="3">
    <source>
        <dbReference type="EMBL" id="ACM49140.1"/>
    </source>
</evidence>
<protein>
    <submittedName>
        <fullName evidence="3">Uncharacterized protein</fullName>
    </submittedName>
</protein>